<gene>
    <name evidence="3" type="ORF">B0I18_101873</name>
</gene>
<keyword evidence="1" id="KW-0732">Signal</keyword>
<dbReference type="OrthoDB" id="2327485at2"/>
<name>A0A2P8DBV4_9BACT</name>
<dbReference type="InterPro" id="IPR029045">
    <property type="entry name" value="ClpP/crotonase-like_dom_sf"/>
</dbReference>
<dbReference type="GO" id="GO:0006508">
    <property type="term" value="P:proteolysis"/>
    <property type="evidence" value="ECO:0007669"/>
    <property type="project" value="InterPro"/>
</dbReference>
<evidence type="ECO:0000313" key="3">
    <source>
        <dbReference type="EMBL" id="PSK94713.1"/>
    </source>
</evidence>
<accession>A0A2P8DBV4</accession>
<feature type="chain" id="PRO_5015148571" evidence="1">
    <location>
        <begin position="22"/>
        <end position="463"/>
    </location>
</feature>
<dbReference type="Gene3D" id="3.90.226.10">
    <property type="entry name" value="2-enoyl-CoA Hydratase, Chain A, domain 1"/>
    <property type="match status" value="1"/>
</dbReference>
<sequence>MHAKLLTVLLFLLLLGPAVQARDTDLEFLVEKIKLDYPVFREKTQHINFDSFVTRTIAANSDTFRAMALIVDFFKDRHLDLVRTRAASPVDTALCQAGYRDVMRYFGRQQRLQRYEGFWVNDYNNCIIALKQEGRRPLAYRGYVIASRDSSILRPGMTALDFEQDAAGAYFGMFVSGYTGSRFYVTTRFRSDTLFTTGANSKWRKLPHFDPGLLRNLPVFDKRVRGGLLDEDNYLVVLPGNTEDNTLLADSIVRRDYKKIAGAKNLIIDLRNNLGGTIRTYFPLMPFIYTGPIARTDGDVYCTEDGIRNEEESLAAYCRQGAVDSGQLKAWKALIEEKKTKIGSFVSGYTDTLFYDSVMRKPQQVGIIINYACQSAAEMMLLECRQSKKVMLFGEHTMGAIDQLNYFPIPLPSGKYRLMMATGKRKIPPGGAPIDGRGIYPDVPISDAEPDWIQFVKTYYEKH</sequence>
<dbReference type="AlphaFoldDB" id="A0A2P8DBV4"/>
<proteinExistence type="predicted"/>
<dbReference type="InterPro" id="IPR005151">
    <property type="entry name" value="Tail-specific_protease"/>
</dbReference>
<feature type="domain" description="Tail specific protease" evidence="2">
    <location>
        <begin position="253"/>
        <end position="444"/>
    </location>
</feature>
<dbReference type="GO" id="GO:0007165">
    <property type="term" value="P:signal transduction"/>
    <property type="evidence" value="ECO:0007669"/>
    <property type="project" value="TreeGrafter"/>
</dbReference>
<comment type="caution">
    <text evidence="3">The sequence shown here is derived from an EMBL/GenBank/DDBJ whole genome shotgun (WGS) entry which is preliminary data.</text>
</comment>
<dbReference type="GO" id="GO:0004175">
    <property type="term" value="F:endopeptidase activity"/>
    <property type="evidence" value="ECO:0007669"/>
    <property type="project" value="TreeGrafter"/>
</dbReference>
<feature type="signal peptide" evidence="1">
    <location>
        <begin position="1"/>
        <end position="21"/>
    </location>
</feature>
<dbReference type="SUPFAM" id="SSF52096">
    <property type="entry name" value="ClpP/crotonase"/>
    <property type="match status" value="1"/>
</dbReference>
<dbReference type="GO" id="GO:0030288">
    <property type="term" value="C:outer membrane-bounded periplasmic space"/>
    <property type="evidence" value="ECO:0007669"/>
    <property type="project" value="TreeGrafter"/>
</dbReference>
<dbReference type="EMBL" id="PYGD01000001">
    <property type="protein sequence ID" value="PSK94713.1"/>
    <property type="molecule type" value="Genomic_DNA"/>
</dbReference>
<keyword evidence="4" id="KW-1185">Reference proteome</keyword>
<dbReference type="Pfam" id="PF03572">
    <property type="entry name" value="Peptidase_S41"/>
    <property type="match status" value="1"/>
</dbReference>
<dbReference type="PANTHER" id="PTHR32060">
    <property type="entry name" value="TAIL-SPECIFIC PROTEASE"/>
    <property type="match status" value="1"/>
</dbReference>
<protein>
    <submittedName>
        <fullName evidence="3">Peptidase S41-like protein</fullName>
    </submittedName>
</protein>
<dbReference type="RefSeq" id="WP_106521401.1">
    <property type="nucleotide sequence ID" value="NZ_PYGD01000001.1"/>
</dbReference>
<evidence type="ECO:0000256" key="1">
    <source>
        <dbReference type="SAM" id="SignalP"/>
    </source>
</evidence>
<organism evidence="3 4">
    <name type="scientific">Taibaiella chishuiensis</name>
    <dbReference type="NCBI Taxonomy" id="1434707"/>
    <lineage>
        <taxon>Bacteria</taxon>
        <taxon>Pseudomonadati</taxon>
        <taxon>Bacteroidota</taxon>
        <taxon>Chitinophagia</taxon>
        <taxon>Chitinophagales</taxon>
        <taxon>Chitinophagaceae</taxon>
        <taxon>Taibaiella</taxon>
    </lineage>
</organism>
<dbReference type="GO" id="GO:0008236">
    <property type="term" value="F:serine-type peptidase activity"/>
    <property type="evidence" value="ECO:0007669"/>
    <property type="project" value="InterPro"/>
</dbReference>
<dbReference type="PANTHER" id="PTHR32060:SF30">
    <property type="entry name" value="CARBOXY-TERMINAL PROCESSING PROTEASE CTPA"/>
    <property type="match status" value="1"/>
</dbReference>
<reference evidence="3 4" key="1">
    <citation type="submission" date="2018-03" db="EMBL/GenBank/DDBJ databases">
        <title>Genomic Encyclopedia of Type Strains, Phase III (KMG-III): the genomes of soil and plant-associated and newly described type strains.</title>
        <authorList>
            <person name="Whitman W."/>
        </authorList>
    </citation>
    <scope>NUCLEOTIDE SEQUENCE [LARGE SCALE GENOMIC DNA]</scope>
    <source>
        <strain evidence="3 4">CGMCC 1.12700</strain>
    </source>
</reference>
<evidence type="ECO:0000313" key="4">
    <source>
        <dbReference type="Proteomes" id="UP000240572"/>
    </source>
</evidence>
<evidence type="ECO:0000259" key="2">
    <source>
        <dbReference type="Pfam" id="PF03572"/>
    </source>
</evidence>
<dbReference type="Proteomes" id="UP000240572">
    <property type="component" value="Unassembled WGS sequence"/>
</dbReference>